<dbReference type="RefSeq" id="XP_013754717.1">
    <property type="nucleotide sequence ID" value="XM_013899263.1"/>
</dbReference>
<keyword evidence="3" id="KW-1185">Reference proteome</keyword>
<protein>
    <submittedName>
        <fullName evidence="2">Uncharacterized protein</fullName>
    </submittedName>
</protein>
<evidence type="ECO:0000313" key="2">
    <source>
        <dbReference type="EMBL" id="KNC53039.1"/>
    </source>
</evidence>
<gene>
    <name evidence="2" type="ORF">AMSG_09331</name>
</gene>
<organism evidence="2 3">
    <name type="scientific">Thecamonas trahens ATCC 50062</name>
    <dbReference type="NCBI Taxonomy" id="461836"/>
    <lineage>
        <taxon>Eukaryota</taxon>
        <taxon>Apusozoa</taxon>
        <taxon>Apusomonadida</taxon>
        <taxon>Apusomonadidae</taxon>
        <taxon>Thecamonas</taxon>
    </lineage>
</organism>
<sequence>MSANHAARADHKLKEALEDVLLAAIGRFVRSTTSKLSQRMAVHGCDLCGCRLCASVACCARVDLADPAFALVATGDGDASRDANAEVEDEWEMVHAPGVIGVCATCRAGLARVESRAVRRAAARKAARDTERLRELNATLRDARAFVESRVGEYLALVDELDELPVFVGDSAARTAAAAHGTATSEAALALQSQISTVLKGMSEGIGLVKSHAAELAATRGGAVVRTARKMSFAYAEFLHERLPTFRRAVKRLTAAERSVSSVVYMMLKRTLVEGQEYPLFVRELGAAFVDTLKDLLREMRRTVQVTGESWPDHLAAMETMVARWDPPLLATRASTVSLVAAMQAGGADNTVDADLAGDDDAAASSEPCSDDDDFLDELDRMLDEMDARAVEHSAEMGHGAAPAVNNDDDCLEQLWVLVRVEEVVGSSAAQLRSKVGSARLPRAQRGLANLHELVIAAGLSVDADAWAALREAAAAARETRRRGEDVVDSDGFVLV</sequence>
<name>A0A0L0DL15_THETB</name>
<dbReference type="Proteomes" id="UP000054408">
    <property type="component" value="Unassembled WGS sequence"/>
</dbReference>
<evidence type="ECO:0000256" key="1">
    <source>
        <dbReference type="SAM" id="MobiDB-lite"/>
    </source>
</evidence>
<accession>A0A0L0DL15</accession>
<proteinExistence type="predicted"/>
<reference evidence="2 3" key="1">
    <citation type="submission" date="2010-05" db="EMBL/GenBank/DDBJ databases">
        <title>The Genome Sequence of Thecamonas trahens ATCC 50062.</title>
        <authorList>
            <consortium name="The Broad Institute Genome Sequencing Platform"/>
            <person name="Russ C."/>
            <person name="Cuomo C."/>
            <person name="Shea T."/>
            <person name="Young S.K."/>
            <person name="Zeng Q."/>
            <person name="Koehrsen M."/>
            <person name="Haas B."/>
            <person name="Borodovsky M."/>
            <person name="Guigo R."/>
            <person name="Alvarado L."/>
            <person name="Berlin A."/>
            <person name="Bochicchio J."/>
            <person name="Borenstein D."/>
            <person name="Chapman S."/>
            <person name="Chen Z."/>
            <person name="Freedman E."/>
            <person name="Gellesch M."/>
            <person name="Goldberg J."/>
            <person name="Griggs A."/>
            <person name="Gujja S."/>
            <person name="Heilman E."/>
            <person name="Heiman D."/>
            <person name="Hepburn T."/>
            <person name="Howarth C."/>
            <person name="Jen D."/>
            <person name="Larson L."/>
            <person name="Mehta T."/>
            <person name="Park D."/>
            <person name="Pearson M."/>
            <person name="Roberts A."/>
            <person name="Saif S."/>
            <person name="Shenoy N."/>
            <person name="Sisk P."/>
            <person name="Stolte C."/>
            <person name="Sykes S."/>
            <person name="Thomson T."/>
            <person name="Walk T."/>
            <person name="White J."/>
            <person name="Yandava C."/>
            <person name="Burger G."/>
            <person name="Gray M.W."/>
            <person name="Holland P.W.H."/>
            <person name="King N."/>
            <person name="Lang F.B.F."/>
            <person name="Roger A.J."/>
            <person name="Ruiz-Trillo I."/>
            <person name="Lander E."/>
            <person name="Nusbaum C."/>
        </authorList>
    </citation>
    <scope>NUCLEOTIDE SEQUENCE [LARGE SCALE GENOMIC DNA]</scope>
    <source>
        <strain evidence="2 3">ATCC 50062</strain>
    </source>
</reference>
<feature type="region of interest" description="Disordered" evidence="1">
    <location>
        <begin position="352"/>
        <end position="371"/>
    </location>
</feature>
<evidence type="ECO:0000313" key="3">
    <source>
        <dbReference type="Proteomes" id="UP000054408"/>
    </source>
</evidence>
<dbReference type="GeneID" id="25567818"/>
<dbReference type="EMBL" id="GL349478">
    <property type="protein sequence ID" value="KNC53039.1"/>
    <property type="molecule type" value="Genomic_DNA"/>
</dbReference>
<dbReference type="AlphaFoldDB" id="A0A0L0DL15"/>